<dbReference type="EMBL" id="GG749555">
    <property type="protein sequence ID" value="KMW69039.1"/>
    <property type="molecule type" value="Genomic_DNA"/>
</dbReference>
<name>A0A0J9HIM8_AJEDA</name>
<reference evidence="1" key="1">
    <citation type="submission" date="2010-03" db="EMBL/GenBank/DDBJ databases">
        <title>Annotation of Blastomyces dermatitidis strain ATCC 18188.</title>
        <authorList>
            <consortium name="The Broad Institute Genome Sequencing Platform"/>
            <consortium name="Broad Institute Genome Sequencing Center for Infectious Disease."/>
            <person name="Cuomo C."/>
            <person name="Klein B."/>
            <person name="Sullivan T."/>
            <person name="Heitman J."/>
            <person name="Young S."/>
            <person name="Zeng Q."/>
            <person name="Gargeya S."/>
            <person name="Alvarado L."/>
            <person name="Berlin A.M."/>
            <person name="Chapman S.B."/>
            <person name="Chen Z."/>
            <person name="Freedman E."/>
            <person name="Gellesch M."/>
            <person name="Goldberg J."/>
            <person name="Griggs A."/>
            <person name="Gujja S."/>
            <person name="Heilman E."/>
            <person name="Heiman D."/>
            <person name="Howarth C."/>
            <person name="Mehta T."/>
            <person name="Neiman D."/>
            <person name="Pearson M."/>
            <person name="Roberts A."/>
            <person name="Saif S."/>
            <person name="Shea T."/>
            <person name="Shenoy N."/>
            <person name="Sisk P."/>
            <person name="Stolte C."/>
            <person name="Sykes S."/>
            <person name="White J."/>
            <person name="Yandava C."/>
            <person name="Haas B."/>
            <person name="Nusbaum C."/>
            <person name="Birren B."/>
        </authorList>
    </citation>
    <scope>NUCLEOTIDE SEQUENCE</scope>
    <source>
        <strain evidence="1">ATCC 18188</strain>
    </source>
</reference>
<protein>
    <submittedName>
        <fullName evidence="1">Uncharacterized protein</fullName>
    </submittedName>
</protein>
<gene>
    <name evidence="1" type="ORF">BDDG_13221</name>
</gene>
<evidence type="ECO:0000313" key="1">
    <source>
        <dbReference type="EMBL" id="KMW69039.1"/>
    </source>
</evidence>
<organism evidence="1">
    <name type="scientific">Ajellomyces dermatitidis (strain ATCC 18188 / CBS 674.68)</name>
    <name type="common">Blastomyces dermatitidis</name>
    <dbReference type="NCBI Taxonomy" id="653446"/>
    <lineage>
        <taxon>Eukaryota</taxon>
        <taxon>Fungi</taxon>
        <taxon>Dikarya</taxon>
        <taxon>Ascomycota</taxon>
        <taxon>Pezizomycotina</taxon>
        <taxon>Eurotiomycetes</taxon>
        <taxon>Eurotiomycetidae</taxon>
        <taxon>Onygenales</taxon>
        <taxon>Ajellomycetaceae</taxon>
        <taxon>Blastomyces</taxon>
    </lineage>
</organism>
<accession>A0A0J9HIM8</accession>
<proteinExistence type="predicted"/>
<dbReference type="AlphaFoldDB" id="A0A0J9HIM8"/>
<dbReference type="Proteomes" id="UP000007802">
    <property type="component" value="Unassembled WGS sequence"/>
</dbReference>
<sequence length="89" mass="10072">MRLTQSGGRSCASLRDIFDVYSTKVADRRPAQLSSYLGLFSLTINIIDKDNSMEPRDVDMICLLAFWNTSSAWGQPAIFFCLGFLWARN</sequence>